<evidence type="ECO:0000313" key="3">
    <source>
        <dbReference type="EMBL" id="ABP65890.1"/>
    </source>
</evidence>
<dbReference type="EMBL" id="CP000679">
    <property type="protein sequence ID" value="ABP65890.1"/>
    <property type="molecule type" value="Genomic_DNA"/>
</dbReference>
<evidence type="ECO:0000313" key="4">
    <source>
        <dbReference type="Proteomes" id="UP000000256"/>
    </source>
</evidence>
<dbReference type="KEGG" id="csc:Csac_0243"/>
<dbReference type="InterPro" id="IPR051699">
    <property type="entry name" value="Rpn/YhgA-like_nuclease"/>
</dbReference>
<accession>A4XG55</accession>
<dbReference type="GO" id="GO:0006310">
    <property type="term" value="P:DNA recombination"/>
    <property type="evidence" value="ECO:0007669"/>
    <property type="project" value="TreeGrafter"/>
</dbReference>
<dbReference type="eggNOG" id="COG5464">
    <property type="taxonomic scope" value="Bacteria"/>
</dbReference>
<dbReference type="NCBIfam" id="TIGR01784">
    <property type="entry name" value="T_den_put_tspse"/>
    <property type="match status" value="1"/>
</dbReference>
<reference evidence="3 4" key="1">
    <citation type="journal article" date="2008" name="Appl. Environ. Microbiol.">
        <title>Hydrogenomics of the extremely thermophilic bacterium Caldicellulosiruptor saccharolyticus.</title>
        <authorList>
            <person name="van de Werken H.J."/>
            <person name="Verhaart M.R."/>
            <person name="VanFossen A.L."/>
            <person name="Willquist K."/>
            <person name="Lewis D.L."/>
            <person name="Nichols J.D."/>
            <person name="Goorissen H.P."/>
            <person name="Mongodin E.F."/>
            <person name="Nelson K.E."/>
            <person name="van Niel E.W."/>
            <person name="Stams A.J."/>
            <person name="Ward D.E."/>
            <person name="de Vos W.M."/>
            <person name="van der Oost J."/>
            <person name="Kelly R.M."/>
            <person name="Kengen S.W."/>
        </authorList>
    </citation>
    <scope>NUCLEOTIDE SEQUENCE [LARGE SCALE GENOMIC DNA]</scope>
    <source>
        <strain evidence="4">ATCC 43494 / DSM 8903 / Tp8T 6331</strain>
    </source>
</reference>
<comment type="similarity">
    <text evidence="1">Belongs to the Rpn/YhgA-like nuclease family.</text>
</comment>
<evidence type="ECO:0000259" key="2">
    <source>
        <dbReference type="Pfam" id="PF04754"/>
    </source>
</evidence>
<dbReference type="PANTHER" id="PTHR34611:SF2">
    <property type="entry name" value="INACTIVE RECOMBINATION-PROMOTING NUCLEASE-LIKE PROTEIN RPNE-RELATED"/>
    <property type="match status" value="1"/>
</dbReference>
<name>A4XG55_CALS8</name>
<sequence length="327" mass="38991">MCSNLPHNVNDLEYKYIFSNKSLFLRLLKRIDRINIFNKLTEEDLELVDKNYVLPDFSEQESDLLYKARLQEEELFFYILFEHQSTVDYNMAMRLLFYITDIWRDWLKQFDKNQFKNKSFKFPPVVPIVLYDGDNPWTASVNLKERIMNFEVFGKYIVDFEYILIDLNDPDEMIFKYKDILSLILKLNKVKTEKELERLFLDLYEYLQGAKEKEINTLKICLPVVLKELGEDKVQEAKDMLECIDVGGEGIMPLFQNLRKIREEWYHEGIQKGIQDGLQQGLQQGLQKKELEIAERMIVKGYSDEEIHEITGLDIEKIKELRAKHNN</sequence>
<dbReference type="AlphaFoldDB" id="A4XG55"/>
<dbReference type="InterPro" id="IPR006842">
    <property type="entry name" value="Transposase_31"/>
</dbReference>
<dbReference type="STRING" id="351627.Csac_0243"/>
<keyword evidence="4" id="KW-1185">Reference proteome</keyword>
<feature type="domain" description="Transposase (putative) YhgA-like" evidence="2">
    <location>
        <begin position="34"/>
        <end position="214"/>
    </location>
</feature>
<proteinExistence type="inferred from homology"/>
<dbReference type="Pfam" id="PF04754">
    <property type="entry name" value="Transposase_31"/>
    <property type="match status" value="1"/>
</dbReference>
<protein>
    <recommendedName>
        <fullName evidence="2">Transposase (putative) YhgA-like domain-containing protein</fullName>
    </recommendedName>
</protein>
<dbReference type="GO" id="GO:1990238">
    <property type="term" value="F:double-stranded DNA endonuclease activity"/>
    <property type="evidence" value="ECO:0007669"/>
    <property type="project" value="TreeGrafter"/>
</dbReference>
<dbReference type="RefSeq" id="WP_011915856.1">
    <property type="nucleotide sequence ID" value="NC_009437.1"/>
</dbReference>
<dbReference type="InterPro" id="IPR010106">
    <property type="entry name" value="RpnA"/>
</dbReference>
<dbReference type="PANTHER" id="PTHR34611">
    <property type="match status" value="1"/>
</dbReference>
<evidence type="ECO:0000256" key="1">
    <source>
        <dbReference type="ARBA" id="ARBA00009787"/>
    </source>
</evidence>
<organism evidence="3 4">
    <name type="scientific">Caldicellulosiruptor saccharolyticus (strain ATCC 43494 / DSM 8903 / Tp8T 6331)</name>
    <dbReference type="NCBI Taxonomy" id="351627"/>
    <lineage>
        <taxon>Bacteria</taxon>
        <taxon>Bacillati</taxon>
        <taxon>Bacillota</taxon>
        <taxon>Bacillota incertae sedis</taxon>
        <taxon>Caldicellulosiruptorales</taxon>
        <taxon>Caldicellulosiruptoraceae</taxon>
        <taxon>Caldicellulosiruptor</taxon>
    </lineage>
</organism>
<dbReference type="Proteomes" id="UP000000256">
    <property type="component" value="Chromosome"/>
</dbReference>
<dbReference type="OrthoDB" id="1721986at2"/>
<dbReference type="HOGENOM" id="CLU_059548_0_1_9"/>
<gene>
    <name evidence="3" type="ordered locus">Csac_0243</name>
</gene>